<dbReference type="PANTHER" id="PTHR12818:SF0">
    <property type="entry name" value="TRNA (ADENINE(37)-N6)-METHYLTRANSFERASE"/>
    <property type="match status" value="1"/>
</dbReference>
<dbReference type="InterPro" id="IPR036413">
    <property type="entry name" value="YaeB-like_sf"/>
</dbReference>
<dbReference type="CDD" id="cd09281">
    <property type="entry name" value="UPF0066"/>
    <property type="match status" value="1"/>
</dbReference>
<dbReference type="InterPro" id="IPR040372">
    <property type="entry name" value="YaeB-like"/>
</dbReference>
<organism evidence="4 5">
    <name type="scientific">Citrobacter telavivensis</name>
    <dbReference type="NCBI Taxonomy" id="2653932"/>
    <lineage>
        <taxon>Bacteria</taxon>
        <taxon>Pseudomonadati</taxon>
        <taxon>Pseudomonadota</taxon>
        <taxon>Gammaproteobacteria</taxon>
        <taxon>Enterobacterales</taxon>
        <taxon>Enterobacteriaceae</taxon>
        <taxon>Citrobacter</taxon>
    </lineage>
</organism>
<protein>
    <submittedName>
        <fullName evidence="4">tRNA (N6-threonylcarbamoyladenosine(37)-N6)-methyltransferase TrmO</fullName>
    </submittedName>
</protein>
<dbReference type="InterPro" id="IPR036414">
    <property type="entry name" value="YaeB_N_sf"/>
</dbReference>
<proteinExistence type="inferred from homology"/>
<name>A0A6L5EB31_9ENTR</name>
<dbReference type="AlphaFoldDB" id="A0A6L5EB31"/>
<evidence type="ECO:0000259" key="3">
    <source>
        <dbReference type="PROSITE" id="PS51668"/>
    </source>
</evidence>
<sequence length="153" mass="17132">MRTYIDAIGKVEVINDDIIIALNPPYRDGLKGLDGFSHINVLWWCDGCDDPLSRQKMITSAPYTEETLGVFATRTPQRPNPIALTTAEIMDIDSDKGILIISWIDANNGSPVIDLKPYTPSLDRVENPVTPSYFSHWPESLEASSNFDWSSIF</sequence>
<dbReference type="PROSITE" id="PS51668">
    <property type="entry name" value="TSAA_2"/>
    <property type="match status" value="1"/>
</dbReference>
<feature type="domain" description="TsaA-like" evidence="3">
    <location>
        <begin position="5"/>
        <end position="127"/>
    </location>
</feature>
<keyword evidence="1" id="KW-0949">S-adenosyl-L-methionine</keyword>
<evidence type="ECO:0000256" key="2">
    <source>
        <dbReference type="ARBA" id="ARBA00033753"/>
    </source>
</evidence>
<dbReference type="Proteomes" id="UP000475079">
    <property type="component" value="Unassembled WGS sequence"/>
</dbReference>
<dbReference type="EMBL" id="WHIY01000008">
    <property type="protein sequence ID" value="MPQ51790.1"/>
    <property type="molecule type" value="Genomic_DNA"/>
</dbReference>
<gene>
    <name evidence="4" type="ORF">GBB84_12845</name>
</gene>
<keyword evidence="4" id="KW-0808">Transferase</keyword>
<keyword evidence="5" id="KW-1185">Reference proteome</keyword>
<evidence type="ECO:0000313" key="5">
    <source>
        <dbReference type="Proteomes" id="UP000475079"/>
    </source>
</evidence>
<comment type="caution">
    <text evidence="4">The sequence shown here is derived from an EMBL/GenBank/DDBJ whole genome shotgun (WGS) entry which is preliminary data.</text>
</comment>
<dbReference type="Gene3D" id="2.40.30.70">
    <property type="entry name" value="YaeB-like"/>
    <property type="match status" value="1"/>
</dbReference>
<reference evidence="4 5" key="1">
    <citation type="submission" date="2019-10" db="EMBL/GenBank/DDBJ databases">
        <title>Characterization of a new Citrobacter species.</title>
        <authorList>
            <person name="Goncalves Ribeiro T."/>
            <person name="Izdebski R."/>
            <person name="Urbanowicz P."/>
            <person name="Carmeli Y."/>
            <person name="Gniadkowski M."/>
            <person name="Peixe L."/>
        </authorList>
    </citation>
    <scope>NUCLEOTIDE SEQUENCE [LARGE SCALE GENOMIC DNA]</scope>
    <source>
        <strain evidence="4 5">NMI7905_11</strain>
    </source>
</reference>
<evidence type="ECO:0000256" key="1">
    <source>
        <dbReference type="ARBA" id="ARBA00022691"/>
    </source>
</evidence>
<accession>A0A6L5EB31</accession>
<dbReference type="PANTHER" id="PTHR12818">
    <property type="entry name" value="TRNA (ADENINE(37)-N6)-METHYLTRANSFERASE"/>
    <property type="match status" value="1"/>
</dbReference>
<keyword evidence="4" id="KW-0489">Methyltransferase</keyword>
<dbReference type="SUPFAM" id="SSF118196">
    <property type="entry name" value="YaeB-like"/>
    <property type="match status" value="1"/>
</dbReference>
<dbReference type="GO" id="GO:0008168">
    <property type="term" value="F:methyltransferase activity"/>
    <property type="evidence" value="ECO:0007669"/>
    <property type="project" value="UniProtKB-KW"/>
</dbReference>
<dbReference type="GO" id="GO:0032259">
    <property type="term" value="P:methylation"/>
    <property type="evidence" value="ECO:0007669"/>
    <property type="project" value="UniProtKB-KW"/>
</dbReference>
<dbReference type="RefSeq" id="WP_152403502.1">
    <property type="nucleotide sequence ID" value="NZ_WHIY01000008.1"/>
</dbReference>
<dbReference type="Pfam" id="PF01980">
    <property type="entry name" value="TrmO_N"/>
    <property type="match status" value="1"/>
</dbReference>
<dbReference type="InterPro" id="IPR023370">
    <property type="entry name" value="TrmO-like_N"/>
</dbReference>
<evidence type="ECO:0000313" key="4">
    <source>
        <dbReference type="EMBL" id="MPQ51790.1"/>
    </source>
</evidence>
<comment type="similarity">
    <text evidence="2">Belongs to the tRNA methyltransferase O family.</text>
</comment>